<dbReference type="InterPro" id="IPR029058">
    <property type="entry name" value="AB_hydrolase_fold"/>
</dbReference>
<feature type="transmembrane region" description="Helical" evidence="1">
    <location>
        <begin position="350"/>
        <end position="369"/>
    </location>
</feature>
<sequence>MLDERDVPVNVAKEFESLEVGHAKEEGGGRHAESSLLLRLLRKAPSKSNNDSSTVDLGIGTDDDLTGSEKIIHGRALEVAPFLPCTKLEVLRVSSVRFLIVSFLIAILASIVLTATLLGAEIHADTLVVSSVTGAAHTVTGVVMFFLCITFPQRIIVRWCRGQAVLPQQVLLAILVVIMSLCTVEGVVGLITYWVGFSRVREHMPNDTPVDLIFRIVEAYNHHVADAEVIFGPIHTVSILIVWVTFSECASRLPSEVVPLGVGQQPEASSHNRCRGALNVCRVVFRKLVVVLFILYYIVFVVLGFTLRFRPSVVPFVGIISMFRVCFYRDEHLSSSYCSLESHPASFGRALGTVFLFAFEAVLFSFGVHASRRAQKQLDKIPYSQNRVNYLMYTFVCVILKYIWIVLFILCLVEVSFFPVNYWILSPTLVEDGQNSTLVDVVDPLFRVGLTFYSAAFPSIVTAVVGTVFVITYAFLPADSVGFKGWFVGCSDDFLRTASANSREEDRIWEDYFKYNPLYFDTEETFCEFALSGGKGEYKVTQLYHGARKSNENKVQLQTQCHVLVLETEVLLFNFAALAYSISPNSAAEIPCPTDDHFSVKVLYNTGTNTLVLVAFSEDRVIVAFRGTASTVNVMTDMKLTWVNFNPLMDEKIKPAHSSNAFSELHAKETSKVHKGFNEAYRSIRSELAQVVKPLLYNADSGKQKRALFCTGHSLGGALAVLFSTDFSFSAISEKNTRLHVACTTWGCPRIGNYAFSKRAESLVPSLKRFVLAGDIIPKTPPRWHRFPYKGYYHVGVEMLLDLHGNCLRNPNLAERVFAHGLNPKNKETHFNSRYCIALMLWAARMNLDVVFFGPVVANMTKNCMHIINSRDKALILASTRVLYLNGELDLKKFSRPTMTSSCQCNHGAYDKA</sequence>
<evidence type="ECO:0000256" key="1">
    <source>
        <dbReference type="SAM" id="Phobius"/>
    </source>
</evidence>
<gene>
    <name evidence="3" type="ORF">QSP1433_LOCUS16447</name>
</gene>
<organism evidence="3">
    <name type="scientific">Mucochytrium quahogii</name>
    <dbReference type="NCBI Taxonomy" id="96639"/>
    <lineage>
        <taxon>Eukaryota</taxon>
        <taxon>Sar</taxon>
        <taxon>Stramenopiles</taxon>
        <taxon>Bigyra</taxon>
        <taxon>Labyrinthulomycetes</taxon>
        <taxon>Thraustochytrida</taxon>
        <taxon>Thraustochytriidae</taxon>
        <taxon>Mucochytrium</taxon>
    </lineage>
</organism>
<dbReference type="Pfam" id="PF01764">
    <property type="entry name" value="Lipase_3"/>
    <property type="match status" value="1"/>
</dbReference>
<keyword evidence="1" id="KW-0472">Membrane</keyword>
<accession>A0A7S2SP52</accession>
<feature type="transmembrane region" description="Helical" evidence="1">
    <location>
        <begin position="98"/>
        <end position="120"/>
    </location>
</feature>
<feature type="transmembrane region" description="Helical" evidence="1">
    <location>
        <begin position="126"/>
        <end position="149"/>
    </location>
</feature>
<dbReference type="InterPro" id="IPR002921">
    <property type="entry name" value="Fungal_lipase-type"/>
</dbReference>
<proteinExistence type="predicted"/>
<keyword evidence="1" id="KW-0812">Transmembrane</keyword>
<dbReference type="PANTHER" id="PTHR45856:SF24">
    <property type="entry name" value="FUNGAL LIPASE-LIKE DOMAIN-CONTAINING PROTEIN"/>
    <property type="match status" value="1"/>
</dbReference>
<dbReference type="EMBL" id="HBHK01026176">
    <property type="protein sequence ID" value="CAD9705825.1"/>
    <property type="molecule type" value="Transcribed_RNA"/>
</dbReference>
<name>A0A7S2SP52_9STRA</name>
<evidence type="ECO:0000313" key="3">
    <source>
        <dbReference type="EMBL" id="CAD9705825.1"/>
    </source>
</evidence>
<evidence type="ECO:0000259" key="2">
    <source>
        <dbReference type="Pfam" id="PF01764"/>
    </source>
</evidence>
<keyword evidence="1" id="KW-1133">Transmembrane helix</keyword>
<dbReference type="AlphaFoldDB" id="A0A7S2SP52"/>
<dbReference type="InterPro" id="IPR051218">
    <property type="entry name" value="Sec_MonoDiacylglyc_Lipase"/>
</dbReference>
<feature type="transmembrane region" description="Helical" evidence="1">
    <location>
        <begin position="288"/>
        <end position="306"/>
    </location>
</feature>
<dbReference type="GO" id="GO:0006629">
    <property type="term" value="P:lipid metabolic process"/>
    <property type="evidence" value="ECO:0007669"/>
    <property type="project" value="InterPro"/>
</dbReference>
<feature type="transmembrane region" description="Helical" evidence="1">
    <location>
        <begin position="390"/>
        <end position="418"/>
    </location>
</feature>
<dbReference type="Gene3D" id="3.40.50.1820">
    <property type="entry name" value="alpha/beta hydrolase"/>
    <property type="match status" value="1"/>
</dbReference>
<dbReference type="SUPFAM" id="SSF53474">
    <property type="entry name" value="alpha/beta-Hydrolases"/>
    <property type="match status" value="1"/>
</dbReference>
<feature type="domain" description="Fungal lipase-type" evidence="2">
    <location>
        <begin position="622"/>
        <end position="782"/>
    </location>
</feature>
<feature type="transmembrane region" description="Helical" evidence="1">
    <location>
        <begin position="170"/>
        <end position="195"/>
    </location>
</feature>
<dbReference type="PANTHER" id="PTHR45856">
    <property type="entry name" value="ALPHA/BETA-HYDROLASES SUPERFAMILY PROTEIN"/>
    <property type="match status" value="1"/>
</dbReference>
<dbReference type="CDD" id="cd00519">
    <property type="entry name" value="Lipase_3"/>
    <property type="match status" value="1"/>
</dbReference>
<feature type="transmembrane region" description="Helical" evidence="1">
    <location>
        <begin position="452"/>
        <end position="476"/>
    </location>
</feature>
<reference evidence="3" key="1">
    <citation type="submission" date="2021-01" db="EMBL/GenBank/DDBJ databases">
        <authorList>
            <person name="Corre E."/>
            <person name="Pelletier E."/>
            <person name="Niang G."/>
            <person name="Scheremetjew M."/>
            <person name="Finn R."/>
            <person name="Kale V."/>
            <person name="Holt S."/>
            <person name="Cochrane G."/>
            <person name="Meng A."/>
            <person name="Brown T."/>
            <person name="Cohen L."/>
        </authorList>
    </citation>
    <scope>NUCLEOTIDE SEQUENCE</scope>
    <source>
        <strain evidence="3">NY070348D</strain>
    </source>
</reference>
<protein>
    <recommendedName>
        <fullName evidence="2">Fungal lipase-type domain-containing protein</fullName>
    </recommendedName>
</protein>